<dbReference type="AlphaFoldDB" id="A0A7S4GG15"/>
<evidence type="ECO:0000256" key="2">
    <source>
        <dbReference type="ARBA" id="ARBA00001946"/>
    </source>
</evidence>
<evidence type="ECO:0000256" key="6">
    <source>
        <dbReference type="ARBA" id="ARBA00022801"/>
    </source>
</evidence>
<evidence type="ECO:0000256" key="8">
    <source>
        <dbReference type="ARBA" id="ARBA00023211"/>
    </source>
</evidence>
<dbReference type="GO" id="GO:0004722">
    <property type="term" value="F:protein serine/threonine phosphatase activity"/>
    <property type="evidence" value="ECO:0007669"/>
    <property type="project" value="UniProtKB-EC"/>
</dbReference>
<dbReference type="InterPro" id="IPR015655">
    <property type="entry name" value="PP2C"/>
</dbReference>
<dbReference type="FunFam" id="3.60.40.10:FF:000016">
    <property type="entry name" value="Protein phosphatase 2C"/>
    <property type="match status" value="1"/>
</dbReference>
<dbReference type="EMBL" id="HBJA01137294">
    <property type="protein sequence ID" value="CAE0835876.1"/>
    <property type="molecule type" value="Transcribed_RNA"/>
</dbReference>
<keyword evidence="5" id="KW-0479">Metal-binding</keyword>
<comment type="cofactor">
    <cofactor evidence="1">
        <name>Mn(2+)</name>
        <dbReference type="ChEBI" id="CHEBI:29035"/>
    </cofactor>
</comment>
<dbReference type="CDD" id="cd00143">
    <property type="entry name" value="PP2Cc"/>
    <property type="match status" value="1"/>
</dbReference>
<dbReference type="SMART" id="SM00332">
    <property type="entry name" value="PP2Cc"/>
    <property type="match status" value="1"/>
</dbReference>
<proteinExistence type="inferred from homology"/>
<organism evidence="10">
    <name type="scientific">Eutreptiella gymnastica</name>
    <dbReference type="NCBI Taxonomy" id="73025"/>
    <lineage>
        <taxon>Eukaryota</taxon>
        <taxon>Discoba</taxon>
        <taxon>Euglenozoa</taxon>
        <taxon>Euglenida</taxon>
        <taxon>Spirocuta</taxon>
        <taxon>Euglenophyceae</taxon>
        <taxon>Eutreptiales</taxon>
        <taxon>Eutreptiaceae</taxon>
        <taxon>Eutreptiella</taxon>
    </lineage>
</organism>
<name>A0A7S4GG15_9EUGL</name>
<reference evidence="10" key="1">
    <citation type="submission" date="2021-01" db="EMBL/GenBank/DDBJ databases">
        <authorList>
            <person name="Corre E."/>
            <person name="Pelletier E."/>
            <person name="Niang G."/>
            <person name="Scheremetjew M."/>
            <person name="Finn R."/>
            <person name="Kale V."/>
            <person name="Holt S."/>
            <person name="Cochrane G."/>
            <person name="Meng A."/>
            <person name="Brown T."/>
            <person name="Cohen L."/>
        </authorList>
    </citation>
    <scope>NUCLEOTIDE SEQUENCE</scope>
    <source>
        <strain evidence="10">CCMP1594</strain>
    </source>
</reference>
<keyword evidence="8" id="KW-0464">Manganese</keyword>
<dbReference type="SUPFAM" id="SSF81606">
    <property type="entry name" value="PP2C-like"/>
    <property type="match status" value="1"/>
</dbReference>
<accession>A0A7S4GG15</accession>
<comment type="similarity">
    <text evidence="3">Belongs to the PP2C family.</text>
</comment>
<feature type="domain" description="PPM-type phosphatase" evidence="9">
    <location>
        <begin position="23"/>
        <end position="285"/>
    </location>
</feature>
<protein>
    <recommendedName>
        <fullName evidence="4">protein-serine/threonine phosphatase</fullName>
        <ecNumber evidence="4">3.1.3.16</ecNumber>
    </recommendedName>
</protein>
<evidence type="ECO:0000313" key="10">
    <source>
        <dbReference type="EMBL" id="CAE0835876.1"/>
    </source>
</evidence>
<dbReference type="Pfam" id="PF00481">
    <property type="entry name" value="PP2C"/>
    <property type="match status" value="1"/>
</dbReference>
<keyword evidence="7" id="KW-0904">Protein phosphatase</keyword>
<dbReference type="EC" id="3.1.3.16" evidence="4"/>
<evidence type="ECO:0000256" key="7">
    <source>
        <dbReference type="ARBA" id="ARBA00022912"/>
    </source>
</evidence>
<evidence type="ECO:0000256" key="5">
    <source>
        <dbReference type="ARBA" id="ARBA00022723"/>
    </source>
</evidence>
<dbReference type="InterPro" id="IPR036457">
    <property type="entry name" value="PPM-type-like_dom_sf"/>
</dbReference>
<dbReference type="GO" id="GO:0046872">
    <property type="term" value="F:metal ion binding"/>
    <property type="evidence" value="ECO:0007669"/>
    <property type="project" value="UniProtKB-KW"/>
</dbReference>
<gene>
    <name evidence="10" type="ORF">EGYM00163_LOCUS47229</name>
</gene>
<evidence type="ECO:0000256" key="1">
    <source>
        <dbReference type="ARBA" id="ARBA00001936"/>
    </source>
</evidence>
<evidence type="ECO:0000259" key="9">
    <source>
        <dbReference type="PROSITE" id="PS51746"/>
    </source>
</evidence>
<comment type="cofactor">
    <cofactor evidence="2">
        <name>Mg(2+)</name>
        <dbReference type="ChEBI" id="CHEBI:18420"/>
    </cofactor>
</comment>
<evidence type="ECO:0000256" key="3">
    <source>
        <dbReference type="ARBA" id="ARBA00006702"/>
    </source>
</evidence>
<dbReference type="PANTHER" id="PTHR13832">
    <property type="entry name" value="PROTEIN PHOSPHATASE 2C"/>
    <property type="match status" value="1"/>
</dbReference>
<dbReference type="PROSITE" id="PS51746">
    <property type="entry name" value="PPM_2"/>
    <property type="match status" value="1"/>
</dbReference>
<dbReference type="Gene3D" id="3.60.40.10">
    <property type="entry name" value="PPM-type phosphatase domain"/>
    <property type="match status" value="1"/>
</dbReference>
<dbReference type="InterPro" id="IPR001932">
    <property type="entry name" value="PPM-type_phosphatase-like_dom"/>
</dbReference>
<evidence type="ECO:0000256" key="4">
    <source>
        <dbReference type="ARBA" id="ARBA00013081"/>
    </source>
</evidence>
<keyword evidence="6" id="KW-0378">Hydrolase</keyword>
<dbReference type="PANTHER" id="PTHR13832:SF565">
    <property type="entry name" value="AT28366P-RELATED"/>
    <property type="match status" value="1"/>
</dbReference>
<sequence length="292" mass="32000">MGDTLSRPITDKQSERYENDRFRVGVSGMQGWRRGMEDAHCAVLDLEGAPPGSSFYGVFDGHCGQNIAKYCGDNLCRRVIEDPHFKEEKFVEAMIGGFLGTDEDILNDPQLRHDGSGCTAVTALITATHIYCGNAGDSRCVLSRDGKAIPLSTDHKPTNETELKRIQKAGSFVSSGRVNGNLALSRAIGDFEFKQNKNLPPAEQAISAKPDVVVHQITPQDEFVVLACDGVWDVMSNEDVVTFVKRRLQKTNDLASICENIFDECLAPSAPGLGCDNMTMIIVQFKNPEKKA</sequence>